<dbReference type="GO" id="GO:0006412">
    <property type="term" value="P:translation"/>
    <property type="evidence" value="ECO:0007669"/>
    <property type="project" value="UniProtKB-UniRule"/>
</dbReference>
<organism evidence="8 9">
    <name type="scientific">Candidatus Roizmanbacteria bacterium GW2011_GWA2_32_13</name>
    <dbReference type="NCBI Taxonomy" id="1618475"/>
    <lineage>
        <taxon>Bacteria</taxon>
        <taxon>Candidatus Roizmaniibacteriota</taxon>
    </lineage>
</organism>
<evidence type="ECO:0000256" key="3">
    <source>
        <dbReference type="ARBA" id="ARBA00022884"/>
    </source>
</evidence>
<dbReference type="PANTHER" id="PTHR10744:SF1">
    <property type="entry name" value="SMALL RIBOSOMAL SUBUNIT PROTEIN US17M"/>
    <property type="match status" value="1"/>
</dbReference>
<accession>A0A0F9YXY5</accession>
<dbReference type="InterPro" id="IPR012340">
    <property type="entry name" value="NA-bd_OB-fold"/>
</dbReference>
<evidence type="ECO:0000313" key="9">
    <source>
        <dbReference type="Proteomes" id="UP000034349"/>
    </source>
</evidence>
<dbReference type="GO" id="GO:0022627">
    <property type="term" value="C:cytosolic small ribosomal subunit"/>
    <property type="evidence" value="ECO:0007669"/>
    <property type="project" value="UniProtKB-UniRule"/>
</dbReference>
<dbReference type="NCBIfam" id="TIGR03635">
    <property type="entry name" value="uS17_bact"/>
    <property type="match status" value="1"/>
</dbReference>
<sequence length="78" mass="9319">MKKTLIGKVVSTKMTKTVVVEVERKFRHPIYHKVIIRHKKYKVHNEKLNLRLGDLVKIEETKPISKDKHFMVIKKLKD</sequence>
<dbReference type="SUPFAM" id="SSF50249">
    <property type="entry name" value="Nucleic acid-binding proteins"/>
    <property type="match status" value="1"/>
</dbReference>
<comment type="function">
    <text evidence="6">One of the primary rRNA binding proteins, it binds specifically to the 5'-end of 16S ribosomal RNA.</text>
</comment>
<dbReference type="Gene3D" id="2.40.50.140">
    <property type="entry name" value="Nucleic acid-binding proteins"/>
    <property type="match status" value="1"/>
</dbReference>
<dbReference type="GO" id="GO:0003735">
    <property type="term" value="F:structural constituent of ribosome"/>
    <property type="evidence" value="ECO:0007669"/>
    <property type="project" value="UniProtKB-UniRule"/>
</dbReference>
<dbReference type="PRINTS" id="PR00973">
    <property type="entry name" value="RIBOSOMALS17"/>
</dbReference>
<dbReference type="InterPro" id="IPR000266">
    <property type="entry name" value="Ribosomal_uS17"/>
</dbReference>
<proteinExistence type="inferred from homology"/>
<evidence type="ECO:0000256" key="6">
    <source>
        <dbReference type="HAMAP-Rule" id="MF_01345"/>
    </source>
</evidence>
<dbReference type="CDD" id="cd00364">
    <property type="entry name" value="Ribosomal_uS17"/>
    <property type="match status" value="1"/>
</dbReference>
<keyword evidence="2 6" id="KW-0699">rRNA-binding</keyword>
<comment type="caution">
    <text evidence="8">The sequence shown here is derived from an EMBL/GenBank/DDBJ whole genome shotgun (WGS) entry which is preliminary data.</text>
</comment>
<dbReference type="Proteomes" id="UP000034349">
    <property type="component" value="Unassembled WGS sequence"/>
</dbReference>
<dbReference type="HAMAP" id="MF_01345_B">
    <property type="entry name" value="Ribosomal_uS17_B"/>
    <property type="match status" value="1"/>
</dbReference>
<dbReference type="PROSITE" id="PS00056">
    <property type="entry name" value="RIBOSOMAL_S17"/>
    <property type="match status" value="1"/>
</dbReference>
<evidence type="ECO:0000256" key="1">
    <source>
        <dbReference type="ARBA" id="ARBA00010254"/>
    </source>
</evidence>
<evidence type="ECO:0000256" key="2">
    <source>
        <dbReference type="ARBA" id="ARBA00022730"/>
    </source>
</evidence>
<keyword evidence="4 6" id="KW-0689">Ribosomal protein</keyword>
<evidence type="ECO:0000313" key="8">
    <source>
        <dbReference type="EMBL" id="KKP36308.1"/>
    </source>
</evidence>
<evidence type="ECO:0000256" key="7">
    <source>
        <dbReference type="RuleBase" id="RU003872"/>
    </source>
</evidence>
<dbReference type="Pfam" id="PF00366">
    <property type="entry name" value="Ribosomal_S17"/>
    <property type="match status" value="1"/>
</dbReference>
<dbReference type="NCBIfam" id="NF004123">
    <property type="entry name" value="PRK05610.1"/>
    <property type="match status" value="1"/>
</dbReference>
<evidence type="ECO:0000256" key="5">
    <source>
        <dbReference type="ARBA" id="ARBA00023274"/>
    </source>
</evidence>
<protein>
    <recommendedName>
        <fullName evidence="6">Small ribosomal subunit protein uS17</fullName>
    </recommendedName>
</protein>
<keyword evidence="3 6" id="KW-0694">RNA-binding</keyword>
<dbReference type="AlphaFoldDB" id="A0A0F9YXY5"/>
<evidence type="ECO:0000256" key="4">
    <source>
        <dbReference type="ARBA" id="ARBA00022980"/>
    </source>
</evidence>
<dbReference type="InterPro" id="IPR019979">
    <property type="entry name" value="Ribosomal_uS17_CS"/>
</dbReference>
<dbReference type="PANTHER" id="PTHR10744">
    <property type="entry name" value="40S RIBOSOMAL PROTEIN S11 FAMILY MEMBER"/>
    <property type="match status" value="1"/>
</dbReference>
<comment type="similarity">
    <text evidence="1 6 7">Belongs to the universal ribosomal protein uS17 family.</text>
</comment>
<comment type="subunit">
    <text evidence="6">Part of the 30S ribosomal subunit.</text>
</comment>
<gene>
    <name evidence="6" type="primary">rpsQ</name>
    <name evidence="8" type="ORF">UR23_C0020G0004</name>
</gene>
<dbReference type="EMBL" id="LBOK01000020">
    <property type="protein sequence ID" value="KKP36308.1"/>
    <property type="molecule type" value="Genomic_DNA"/>
</dbReference>
<keyword evidence="5 6" id="KW-0687">Ribonucleoprotein</keyword>
<reference evidence="8 9" key="1">
    <citation type="journal article" date="2015" name="Nature">
        <title>rRNA introns, odd ribosomes, and small enigmatic genomes across a large radiation of phyla.</title>
        <authorList>
            <person name="Brown C.T."/>
            <person name="Hug L.A."/>
            <person name="Thomas B.C."/>
            <person name="Sharon I."/>
            <person name="Castelle C.J."/>
            <person name="Singh A."/>
            <person name="Wilkins M.J."/>
            <person name="Williams K.H."/>
            <person name="Banfield J.F."/>
        </authorList>
    </citation>
    <scope>NUCLEOTIDE SEQUENCE [LARGE SCALE GENOMIC DNA]</scope>
</reference>
<name>A0A0F9YXY5_9BACT</name>
<dbReference type="GO" id="GO:0019843">
    <property type="term" value="F:rRNA binding"/>
    <property type="evidence" value="ECO:0007669"/>
    <property type="project" value="UniProtKB-UniRule"/>
</dbReference>
<dbReference type="InterPro" id="IPR019984">
    <property type="entry name" value="Ribosomal_uS17_bact/chlr"/>
</dbReference>